<dbReference type="GO" id="GO:0016020">
    <property type="term" value="C:membrane"/>
    <property type="evidence" value="ECO:0007669"/>
    <property type="project" value="UniProtKB-SubCell"/>
</dbReference>
<name>A0A4W3I5G7_CALMI</name>
<evidence type="ECO:0000256" key="4">
    <source>
        <dbReference type="ARBA" id="ARBA00023136"/>
    </source>
</evidence>
<evidence type="ECO:0000256" key="6">
    <source>
        <dbReference type="SAM" id="Phobius"/>
    </source>
</evidence>
<dbReference type="Pfam" id="PF23727">
    <property type="entry name" value="Beta-prop_FAM234A_B"/>
    <property type="match status" value="1"/>
</dbReference>
<sequence>MTENKDLDAEINTLRNEEVRKQDLIDISKRKKISFKNLTRFRQLSRWRTAALFLVLFICLVVVFAFSFIIPCPVRPVSQRTWNTKFEDAVTYPLITLWDVNKDKVTDVLFAFKDMNSSNINGLCITEGLSFPCASVAVLSGTNGSLLWQRGLEEDIQHVQCGIEKLGGEEESSGCLIIGQLQLITAVDSYTGETLWKLNMSFATSVSVMGPALILPDLDGDDVEDFLIFFRSHQQVGSVMELILLLLSGRSGNPIGQLVHHNTSQGFVHFSPLVHITNTGVYYVLFIQGTVQGMALRDLYAKATGTQPQGSNLNQGLLKSDPEWEKMTDQDSRQIEIYRSRTAHYLQRVHVLGNNAGKLLISTSNMIELLDGQNLQTIWSRNTTQIRCPPVPGYFNNDGVFDFLIEDVIEKDRKKVIIVDGNSGKTLWEVELMFSENSPQASSVNTMSRSTFLFWGELATETNSSVIADFTLKKQYLYMVHPSHPSIILELSNSTENVVAFTTALFERSRHACNVLLKGQSVGSEPGTVSITKQKLKEAINLSTVRRLKGNDDFSDEEIKQYFYRMRYSS</sequence>
<dbReference type="PANTHER" id="PTHR21419">
    <property type="match status" value="1"/>
</dbReference>
<dbReference type="InterPro" id="IPR011047">
    <property type="entry name" value="Quinoprotein_ADH-like_sf"/>
</dbReference>
<proteinExistence type="inferred from homology"/>
<keyword evidence="3 6" id="KW-1133">Transmembrane helix</keyword>
<evidence type="ECO:0000259" key="7">
    <source>
        <dbReference type="Pfam" id="PF23727"/>
    </source>
</evidence>
<accession>A0A4W3I5G7</accession>
<organism evidence="8 9">
    <name type="scientific">Callorhinchus milii</name>
    <name type="common">Ghost shark</name>
    <dbReference type="NCBI Taxonomy" id="7868"/>
    <lineage>
        <taxon>Eukaryota</taxon>
        <taxon>Metazoa</taxon>
        <taxon>Chordata</taxon>
        <taxon>Craniata</taxon>
        <taxon>Vertebrata</taxon>
        <taxon>Chondrichthyes</taxon>
        <taxon>Holocephali</taxon>
        <taxon>Chimaeriformes</taxon>
        <taxon>Callorhinchidae</taxon>
        <taxon>Callorhinchus</taxon>
    </lineage>
</organism>
<keyword evidence="4 6" id="KW-0472">Membrane</keyword>
<feature type="domain" description="FAM234A/B beta-propeller" evidence="7">
    <location>
        <begin position="82"/>
        <end position="569"/>
    </location>
</feature>
<reference evidence="9" key="1">
    <citation type="journal article" date="2006" name="Science">
        <title>Ancient noncoding elements conserved in the human genome.</title>
        <authorList>
            <person name="Venkatesh B."/>
            <person name="Kirkness E.F."/>
            <person name="Loh Y.H."/>
            <person name="Halpern A.L."/>
            <person name="Lee A.P."/>
            <person name="Johnson J."/>
            <person name="Dandona N."/>
            <person name="Viswanathan L.D."/>
            <person name="Tay A."/>
            <person name="Venter J.C."/>
            <person name="Strausberg R.L."/>
            <person name="Brenner S."/>
        </authorList>
    </citation>
    <scope>NUCLEOTIDE SEQUENCE [LARGE SCALE GENOMIC DNA]</scope>
</reference>
<comment type="subcellular location">
    <subcellularLocation>
        <location evidence="1">Membrane</location>
        <topology evidence="1">Single-pass membrane protein</topology>
    </subcellularLocation>
</comment>
<dbReference type="GeneID" id="103188415"/>
<dbReference type="SUPFAM" id="SSF50998">
    <property type="entry name" value="Quinoprotein alcohol dehydrogenase-like"/>
    <property type="match status" value="1"/>
</dbReference>
<reference evidence="8" key="4">
    <citation type="submission" date="2025-08" db="UniProtKB">
        <authorList>
            <consortium name="Ensembl"/>
        </authorList>
    </citation>
    <scope>IDENTIFICATION</scope>
</reference>
<dbReference type="InParanoid" id="A0A4W3I5G7"/>
<dbReference type="AlphaFoldDB" id="A0A4W3I5G7"/>
<gene>
    <name evidence="8" type="primary">fam234a</name>
</gene>
<feature type="transmembrane region" description="Helical" evidence="6">
    <location>
        <begin position="50"/>
        <end position="70"/>
    </location>
</feature>
<keyword evidence="2 6" id="KW-0812">Transmembrane</keyword>
<reference evidence="9" key="3">
    <citation type="journal article" date="2014" name="Nature">
        <title>Elephant shark genome provides unique insights into gnathostome evolution.</title>
        <authorList>
            <consortium name="International Elephant Shark Genome Sequencing Consortium"/>
            <person name="Venkatesh B."/>
            <person name="Lee A.P."/>
            <person name="Ravi V."/>
            <person name="Maurya A.K."/>
            <person name="Lian M.M."/>
            <person name="Swann J.B."/>
            <person name="Ohta Y."/>
            <person name="Flajnik M.F."/>
            <person name="Sutoh Y."/>
            <person name="Kasahara M."/>
            <person name="Hoon S."/>
            <person name="Gangu V."/>
            <person name="Roy S.W."/>
            <person name="Irimia M."/>
            <person name="Korzh V."/>
            <person name="Kondrychyn I."/>
            <person name="Lim Z.W."/>
            <person name="Tay B.H."/>
            <person name="Tohari S."/>
            <person name="Kong K.W."/>
            <person name="Ho S."/>
            <person name="Lorente-Galdos B."/>
            <person name="Quilez J."/>
            <person name="Marques-Bonet T."/>
            <person name="Raney B.J."/>
            <person name="Ingham P.W."/>
            <person name="Tay A."/>
            <person name="Hillier L.W."/>
            <person name="Minx P."/>
            <person name="Boehm T."/>
            <person name="Wilson R.K."/>
            <person name="Brenner S."/>
            <person name="Warren W.C."/>
        </authorList>
    </citation>
    <scope>NUCLEOTIDE SEQUENCE [LARGE SCALE GENOMIC DNA]</scope>
</reference>
<reference evidence="8" key="5">
    <citation type="submission" date="2025-09" db="UniProtKB">
        <authorList>
            <consortium name="Ensembl"/>
        </authorList>
    </citation>
    <scope>IDENTIFICATION</scope>
</reference>
<dbReference type="InterPro" id="IPR015943">
    <property type="entry name" value="WD40/YVTN_repeat-like_dom_sf"/>
</dbReference>
<dbReference type="STRING" id="7868.ENSCMIP00000025214"/>
<evidence type="ECO:0000313" key="8">
    <source>
        <dbReference type="Ensembl" id="ENSCMIP00000025214.1"/>
    </source>
</evidence>
<dbReference type="RefSeq" id="XP_042197207.1">
    <property type="nucleotide sequence ID" value="XM_042341273.1"/>
</dbReference>
<reference evidence="9" key="2">
    <citation type="journal article" date="2007" name="PLoS Biol.">
        <title>Survey sequencing and comparative analysis of the elephant shark (Callorhinchus milii) genome.</title>
        <authorList>
            <person name="Venkatesh B."/>
            <person name="Kirkness E.F."/>
            <person name="Loh Y.H."/>
            <person name="Halpern A.L."/>
            <person name="Lee A.P."/>
            <person name="Johnson J."/>
            <person name="Dandona N."/>
            <person name="Viswanathan L.D."/>
            <person name="Tay A."/>
            <person name="Venter J.C."/>
            <person name="Strausberg R.L."/>
            <person name="Brenner S."/>
        </authorList>
    </citation>
    <scope>NUCLEOTIDE SEQUENCE [LARGE SCALE GENOMIC DNA]</scope>
</reference>
<dbReference type="Ensembl" id="ENSCMIT00000025627.1">
    <property type="protein sequence ID" value="ENSCMIP00000025214.1"/>
    <property type="gene ID" value="ENSCMIG00000011091.1"/>
</dbReference>
<evidence type="ECO:0000313" key="9">
    <source>
        <dbReference type="Proteomes" id="UP000314986"/>
    </source>
</evidence>
<comment type="similarity">
    <text evidence="5">Belongs to the FAM234 family.</text>
</comment>
<evidence type="ECO:0000256" key="1">
    <source>
        <dbReference type="ARBA" id="ARBA00004167"/>
    </source>
</evidence>
<keyword evidence="9" id="KW-1185">Reference proteome</keyword>
<dbReference type="Gene3D" id="2.130.10.10">
    <property type="entry name" value="YVTN repeat-like/Quinoprotein amine dehydrogenase"/>
    <property type="match status" value="1"/>
</dbReference>
<dbReference type="InterPro" id="IPR045232">
    <property type="entry name" value="FAM234"/>
</dbReference>
<dbReference type="InterPro" id="IPR055409">
    <property type="entry name" value="Beta-prop_FAM234A_B"/>
</dbReference>
<dbReference type="GeneTree" id="ENSGT00530000063694"/>
<dbReference type="PANTHER" id="PTHR21419:SF7">
    <property type="entry name" value="PROTEIN FAM234A"/>
    <property type="match status" value="1"/>
</dbReference>
<protein>
    <recommendedName>
        <fullName evidence="7">FAM234A/B beta-propeller domain-containing protein</fullName>
    </recommendedName>
</protein>
<dbReference type="OMA" id="FMFWGLM"/>
<evidence type="ECO:0000256" key="2">
    <source>
        <dbReference type="ARBA" id="ARBA00022692"/>
    </source>
</evidence>
<evidence type="ECO:0000256" key="5">
    <source>
        <dbReference type="ARBA" id="ARBA00025791"/>
    </source>
</evidence>
<evidence type="ECO:0000256" key="3">
    <source>
        <dbReference type="ARBA" id="ARBA00022989"/>
    </source>
</evidence>
<dbReference type="Proteomes" id="UP000314986">
    <property type="component" value="Unassembled WGS sequence"/>
</dbReference>
<dbReference type="OrthoDB" id="6364780at2759"/>
<dbReference type="CTD" id="83986"/>